<organism evidence="1 2">
    <name type="scientific">Cajanus cajan</name>
    <name type="common">Pigeon pea</name>
    <name type="synonym">Cajanus indicus</name>
    <dbReference type="NCBI Taxonomy" id="3821"/>
    <lineage>
        <taxon>Eukaryota</taxon>
        <taxon>Viridiplantae</taxon>
        <taxon>Streptophyta</taxon>
        <taxon>Embryophyta</taxon>
        <taxon>Tracheophyta</taxon>
        <taxon>Spermatophyta</taxon>
        <taxon>Magnoliopsida</taxon>
        <taxon>eudicotyledons</taxon>
        <taxon>Gunneridae</taxon>
        <taxon>Pentapetalae</taxon>
        <taxon>rosids</taxon>
        <taxon>fabids</taxon>
        <taxon>Fabales</taxon>
        <taxon>Fabaceae</taxon>
        <taxon>Papilionoideae</taxon>
        <taxon>50 kb inversion clade</taxon>
        <taxon>NPAAA clade</taxon>
        <taxon>indigoferoid/millettioid clade</taxon>
        <taxon>Phaseoleae</taxon>
        <taxon>Cajanus</taxon>
    </lineage>
</organism>
<gene>
    <name evidence="1" type="ORF">KK1_018522</name>
</gene>
<dbReference type="InterPro" id="IPR036691">
    <property type="entry name" value="Endo/exonu/phosph_ase_sf"/>
</dbReference>
<accession>A0A151TA80</accession>
<dbReference type="Gene3D" id="3.60.10.10">
    <property type="entry name" value="Endonuclease/exonuclease/phosphatase"/>
    <property type="match status" value="1"/>
</dbReference>
<evidence type="ECO:0000313" key="1">
    <source>
        <dbReference type="EMBL" id="KYP63935.1"/>
    </source>
</evidence>
<evidence type="ECO:0000313" key="2">
    <source>
        <dbReference type="Proteomes" id="UP000075243"/>
    </source>
</evidence>
<protein>
    <submittedName>
        <fullName evidence="1">Uncharacterized protein</fullName>
    </submittedName>
</protein>
<dbReference type="SUPFAM" id="SSF56219">
    <property type="entry name" value="DNase I-like"/>
    <property type="match status" value="1"/>
</dbReference>
<reference evidence="1 2" key="1">
    <citation type="journal article" date="2012" name="Nat. Biotechnol.">
        <title>Draft genome sequence of pigeonpea (Cajanus cajan), an orphan legume crop of resource-poor farmers.</title>
        <authorList>
            <person name="Varshney R.K."/>
            <person name="Chen W."/>
            <person name="Li Y."/>
            <person name="Bharti A.K."/>
            <person name="Saxena R.K."/>
            <person name="Schlueter J.A."/>
            <person name="Donoghue M.T."/>
            <person name="Azam S."/>
            <person name="Fan G."/>
            <person name="Whaley A.M."/>
            <person name="Farmer A.D."/>
            <person name="Sheridan J."/>
            <person name="Iwata A."/>
            <person name="Tuteja R."/>
            <person name="Penmetsa R.V."/>
            <person name="Wu W."/>
            <person name="Upadhyaya H.D."/>
            <person name="Yang S.P."/>
            <person name="Shah T."/>
            <person name="Saxena K.B."/>
            <person name="Michael T."/>
            <person name="McCombie W.R."/>
            <person name="Yang B."/>
            <person name="Zhang G."/>
            <person name="Yang H."/>
            <person name="Wang J."/>
            <person name="Spillane C."/>
            <person name="Cook D.R."/>
            <person name="May G.D."/>
            <person name="Xu X."/>
            <person name="Jackson S.A."/>
        </authorList>
    </citation>
    <scope>NUCLEOTIDE SEQUENCE [LARGE SCALE GENOMIC DNA]</scope>
    <source>
        <strain evidence="2">cv. Asha</strain>
    </source>
</reference>
<proteinExistence type="predicted"/>
<keyword evidence="2" id="KW-1185">Reference proteome</keyword>
<dbReference type="EMBL" id="CM003609">
    <property type="protein sequence ID" value="KYP63935.1"/>
    <property type="molecule type" value="Genomic_DNA"/>
</dbReference>
<dbReference type="AlphaFoldDB" id="A0A151TA80"/>
<name>A0A151TA80_CAJCA</name>
<dbReference type="Gramene" id="C.cajan_17991.t">
    <property type="protein sequence ID" value="C.cajan_17991.t.cds1"/>
    <property type="gene ID" value="C.cajan_17991"/>
</dbReference>
<sequence length="131" mass="15273">MRGKLRYHFYGYGFVGVYFEWGEKMEIVKVVNVYLPCHLIDKKMLWNNLIMSKMGFGSNLWCVIRVFNVIRNSNERRGGVGGGDSQDMMEFNQLIVDMQLVDLPLVGCRFTWMRGDESMMSILDRVLVSED</sequence>
<dbReference type="Proteomes" id="UP000075243">
    <property type="component" value="Chromosome 7"/>
</dbReference>